<dbReference type="EMBL" id="JAVDXU010000004">
    <property type="protein sequence ID" value="MDR7272071.1"/>
    <property type="molecule type" value="Genomic_DNA"/>
</dbReference>
<protein>
    <recommendedName>
        <fullName evidence="4">Solute-binding protein family 3/N-terminal domain-containing protein</fullName>
    </recommendedName>
</protein>
<proteinExistence type="predicted"/>
<accession>A0ABU1YT84</accession>
<evidence type="ECO:0008006" key="4">
    <source>
        <dbReference type="Google" id="ProtNLM"/>
    </source>
</evidence>
<sequence length="272" mass="31044">MTRRRAALALLSAVALPAARAVEPLRITIPQLPPSAQEHASYFPQLLRLALEKTRASDGPFEIRQFDQAMSGPRQFAELKNDGAVNLIWDGTDPRREAELLPVRISLLRELNDYRVFLIRRGTQARFRAVRSLADLRLFNAGAGDGWPSTAVLRANGLPVVTSVTYEQLFTMLDAKRFDYMPRGVYEVWYEQSQHSNLAIEESLFLHYRVPFYFFTSRQNPALADRIERGLRAALADGSFDSLFRSIPSFRRSLDEIHAGKRRVIELQLPRE</sequence>
<name>A0ABU1YT84_ROSSA</name>
<keyword evidence="3" id="KW-1185">Reference proteome</keyword>
<gene>
    <name evidence="2" type="ORF">J2X20_004745</name>
</gene>
<evidence type="ECO:0000313" key="2">
    <source>
        <dbReference type="EMBL" id="MDR7272071.1"/>
    </source>
</evidence>
<dbReference type="RefSeq" id="WP_310270522.1">
    <property type="nucleotide sequence ID" value="NZ_JAVDXU010000004.1"/>
</dbReference>
<organism evidence="2 3">
    <name type="scientific">Roseateles saccharophilus</name>
    <name type="common">Pseudomonas saccharophila</name>
    <dbReference type="NCBI Taxonomy" id="304"/>
    <lineage>
        <taxon>Bacteria</taxon>
        <taxon>Pseudomonadati</taxon>
        <taxon>Pseudomonadota</taxon>
        <taxon>Betaproteobacteria</taxon>
        <taxon>Burkholderiales</taxon>
        <taxon>Sphaerotilaceae</taxon>
        <taxon>Roseateles</taxon>
    </lineage>
</organism>
<dbReference type="SUPFAM" id="SSF53850">
    <property type="entry name" value="Periplasmic binding protein-like II"/>
    <property type="match status" value="1"/>
</dbReference>
<evidence type="ECO:0000313" key="3">
    <source>
        <dbReference type="Proteomes" id="UP001180453"/>
    </source>
</evidence>
<reference evidence="2 3" key="1">
    <citation type="submission" date="2023-07" db="EMBL/GenBank/DDBJ databases">
        <title>Sorghum-associated microbial communities from plants grown in Nebraska, USA.</title>
        <authorList>
            <person name="Schachtman D."/>
        </authorList>
    </citation>
    <scope>NUCLEOTIDE SEQUENCE [LARGE SCALE GENOMIC DNA]</scope>
    <source>
        <strain evidence="2 3">BE314</strain>
    </source>
</reference>
<feature type="chain" id="PRO_5045685368" description="Solute-binding protein family 3/N-terminal domain-containing protein" evidence="1">
    <location>
        <begin position="22"/>
        <end position="272"/>
    </location>
</feature>
<keyword evidence="1" id="KW-0732">Signal</keyword>
<dbReference type="Gene3D" id="3.40.190.10">
    <property type="entry name" value="Periplasmic binding protein-like II"/>
    <property type="match status" value="2"/>
</dbReference>
<comment type="caution">
    <text evidence="2">The sequence shown here is derived from an EMBL/GenBank/DDBJ whole genome shotgun (WGS) entry which is preliminary data.</text>
</comment>
<feature type="signal peptide" evidence="1">
    <location>
        <begin position="1"/>
        <end position="21"/>
    </location>
</feature>
<evidence type="ECO:0000256" key="1">
    <source>
        <dbReference type="SAM" id="SignalP"/>
    </source>
</evidence>
<dbReference type="Proteomes" id="UP001180453">
    <property type="component" value="Unassembled WGS sequence"/>
</dbReference>